<protein>
    <submittedName>
        <fullName evidence="2">Uncharacterized protein</fullName>
    </submittedName>
</protein>
<organism evidence="2 3">
    <name type="scientific">Deinococcus irradiatisoli</name>
    <dbReference type="NCBI Taxonomy" id="2202254"/>
    <lineage>
        <taxon>Bacteria</taxon>
        <taxon>Thermotogati</taxon>
        <taxon>Deinococcota</taxon>
        <taxon>Deinococci</taxon>
        <taxon>Deinococcales</taxon>
        <taxon>Deinococcaceae</taxon>
        <taxon>Deinococcus</taxon>
    </lineage>
</organism>
<keyword evidence="1" id="KW-0732">Signal</keyword>
<dbReference type="EMBL" id="CP029494">
    <property type="protein sequence ID" value="AWN22002.1"/>
    <property type="molecule type" value="Genomic_DNA"/>
</dbReference>
<dbReference type="Proteomes" id="UP000245368">
    <property type="component" value="Chromosome"/>
</dbReference>
<evidence type="ECO:0000256" key="1">
    <source>
        <dbReference type="SAM" id="SignalP"/>
    </source>
</evidence>
<accession>A0A2Z3JAI0</accession>
<keyword evidence="3" id="KW-1185">Reference proteome</keyword>
<dbReference type="AlphaFoldDB" id="A0A2Z3JAI0"/>
<name>A0A2Z3JAI0_9DEIO</name>
<feature type="chain" id="PRO_5016285051" evidence="1">
    <location>
        <begin position="23"/>
        <end position="165"/>
    </location>
</feature>
<gene>
    <name evidence="2" type="ORF">DKM44_01095</name>
</gene>
<evidence type="ECO:0000313" key="3">
    <source>
        <dbReference type="Proteomes" id="UP000245368"/>
    </source>
</evidence>
<reference evidence="2 3" key="1">
    <citation type="submission" date="2018-05" db="EMBL/GenBank/DDBJ databases">
        <title>Complete Genome Sequence of Deinococcus sp. strain 17bor-2.</title>
        <authorList>
            <person name="Srinivasan S."/>
        </authorList>
    </citation>
    <scope>NUCLEOTIDE SEQUENCE [LARGE SCALE GENOMIC DNA]</scope>
    <source>
        <strain evidence="2 3">17bor-2</strain>
    </source>
</reference>
<proteinExistence type="predicted"/>
<feature type="signal peptide" evidence="1">
    <location>
        <begin position="1"/>
        <end position="22"/>
    </location>
</feature>
<dbReference type="KEGG" id="dez:DKM44_01095"/>
<sequence>MPKLALSLAALFSLSLAAPALTSVTRGAIQVQFTGLVAPPFPKDSALTGLLHRSPRPLDQLAVSSELGKRRLTLYFNKHLKPLAAGQTLVVGKGGLSPSGDVSLQYTDDNYLDHLWDSSGGRLTVRTLGKSSITVEGSGVKMSGAGVRPFTLDFTLSFDDLAVWP</sequence>
<dbReference type="RefSeq" id="WP_109824699.1">
    <property type="nucleotide sequence ID" value="NZ_CP029494.1"/>
</dbReference>
<evidence type="ECO:0000313" key="2">
    <source>
        <dbReference type="EMBL" id="AWN22002.1"/>
    </source>
</evidence>